<dbReference type="Proteomes" id="UP000823561">
    <property type="component" value="Chromosome 10"/>
</dbReference>
<evidence type="ECO:0000313" key="5">
    <source>
        <dbReference type="Proteomes" id="UP000823561"/>
    </source>
</evidence>
<keyword evidence="2" id="KW-1133">Transmembrane helix</keyword>
<gene>
    <name evidence="4" type="ORF">AALO_G00141910</name>
</gene>
<dbReference type="InterPro" id="IPR050769">
    <property type="entry name" value="NAT_camello-type"/>
</dbReference>
<dbReference type="PANTHER" id="PTHR13947">
    <property type="entry name" value="GNAT FAMILY N-ACETYLTRANSFERASE"/>
    <property type="match status" value="1"/>
</dbReference>
<feature type="domain" description="N-acetyltransferase" evidence="3">
    <location>
        <begin position="111"/>
        <end position="276"/>
    </location>
</feature>
<sequence>MRGSKLWQTTSATLCKLDGDSAFVVSTPRMLEGKKKSRDVELHVVIRRFRPSDGDAIRVLFRDGIEEHINPTFTHAMSQPLYMGLSLLLCVGGYLLGGWVLAACTGGAWLALVYYCSYELYAGYVKARLRTDMRDIQRSYLSDPDNSFFVAEAEVDGRSECMGMVAVAGKTEPGSGQRYGELFRMNVSSACRREGLGYRLAQTAIDFCKERGFSKVALETTSTQRAAVALYEKMGFTLTHTHTHSHTLTHTHTTTESPQWVTNLTRVTILRMEKPL</sequence>
<dbReference type="CDD" id="cd04301">
    <property type="entry name" value="NAT_SF"/>
    <property type="match status" value="1"/>
</dbReference>
<feature type="transmembrane region" description="Helical" evidence="2">
    <location>
        <begin position="81"/>
        <end position="102"/>
    </location>
</feature>
<dbReference type="InterPro" id="IPR016181">
    <property type="entry name" value="Acyl_CoA_acyltransferase"/>
</dbReference>
<dbReference type="PANTHER" id="PTHR13947:SF58">
    <property type="entry name" value="8B (PUTATIVE,_PSEUDO-RELATED"/>
    <property type="match status" value="1"/>
</dbReference>
<proteinExistence type="predicted"/>
<dbReference type="Pfam" id="PF00583">
    <property type="entry name" value="Acetyltransf_1"/>
    <property type="match status" value="1"/>
</dbReference>
<feature type="transmembrane region" description="Helical" evidence="2">
    <location>
        <begin position="108"/>
        <end position="125"/>
    </location>
</feature>
<evidence type="ECO:0000256" key="1">
    <source>
        <dbReference type="ARBA" id="ARBA00022679"/>
    </source>
</evidence>
<keyword evidence="2" id="KW-0812">Transmembrane</keyword>
<evidence type="ECO:0000256" key="2">
    <source>
        <dbReference type="SAM" id="Phobius"/>
    </source>
</evidence>
<protein>
    <recommendedName>
        <fullName evidence="3">N-acetyltransferase domain-containing protein</fullName>
    </recommendedName>
</protein>
<reference evidence="4" key="1">
    <citation type="submission" date="2020-10" db="EMBL/GenBank/DDBJ databases">
        <title>Chromosome-scale genome assembly of the Allis shad, Alosa alosa.</title>
        <authorList>
            <person name="Margot Z."/>
            <person name="Christophe K."/>
            <person name="Cabau C."/>
            <person name="Louis A."/>
            <person name="Berthelot C."/>
            <person name="Parey E."/>
            <person name="Roest Crollius H."/>
            <person name="Montfort J."/>
            <person name="Robinson-Rechavi M."/>
            <person name="Bucao C."/>
            <person name="Bouchez O."/>
            <person name="Gislard M."/>
            <person name="Lluch J."/>
            <person name="Milhes M."/>
            <person name="Lampietro C."/>
            <person name="Lopez Roques C."/>
            <person name="Donnadieu C."/>
            <person name="Braasch I."/>
            <person name="Desvignes T."/>
            <person name="Postlethwait J."/>
            <person name="Bobe J."/>
            <person name="Guiguen Y."/>
        </authorList>
    </citation>
    <scope>NUCLEOTIDE SEQUENCE</scope>
    <source>
        <strain evidence="4">M-15738</strain>
        <tissue evidence="4">Blood</tissue>
    </source>
</reference>
<keyword evidence="5" id="KW-1185">Reference proteome</keyword>
<evidence type="ECO:0000259" key="3">
    <source>
        <dbReference type="PROSITE" id="PS51186"/>
    </source>
</evidence>
<dbReference type="AlphaFoldDB" id="A0AAV6GQ16"/>
<dbReference type="Gene3D" id="3.40.630.30">
    <property type="match status" value="1"/>
</dbReference>
<accession>A0AAV6GQ16</accession>
<name>A0AAV6GQ16_9TELE</name>
<dbReference type="SUPFAM" id="SSF55729">
    <property type="entry name" value="Acyl-CoA N-acyltransferases (Nat)"/>
    <property type="match status" value="1"/>
</dbReference>
<evidence type="ECO:0000313" key="4">
    <source>
        <dbReference type="EMBL" id="KAG5274946.1"/>
    </source>
</evidence>
<organism evidence="4 5">
    <name type="scientific">Alosa alosa</name>
    <name type="common">allis shad</name>
    <dbReference type="NCBI Taxonomy" id="278164"/>
    <lineage>
        <taxon>Eukaryota</taxon>
        <taxon>Metazoa</taxon>
        <taxon>Chordata</taxon>
        <taxon>Craniata</taxon>
        <taxon>Vertebrata</taxon>
        <taxon>Euteleostomi</taxon>
        <taxon>Actinopterygii</taxon>
        <taxon>Neopterygii</taxon>
        <taxon>Teleostei</taxon>
        <taxon>Clupei</taxon>
        <taxon>Clupeiformes</taxon>
        <taxon>Clupeoidei</taxon>
        <taxon>Clupeidae</taxon>
        <taxon>Alosa</taxon>
    </lineage>
</organism>
<keyword evidence="1" id="KW-0808">Transferase</keyword>
<keyword evidence="2" id="KW-0472">Membrane</keyword>
<dbReference type="PROSITE" id="PS51186">
    <property type="entry name" value="GNAT"/>
    <property type="match status" value="1"/>
</dbReference>
<dbReference type="EMBL" id="JADWDJ010000010">
    <property type="protein sequence ID" value="KAG5274946.1"/>
    <property type="molecule type" value="Genomic_DNA"/>
</dbReference>
<dbReference type="InterPro" id="IPR000182">
    <property type="entry name" value="GNAT_dom"/>
</dbReference>
<comment type="caution">
    <text evidence="4">The sequence shown here is derived from an EMBL/GenBank/DDBJ whole genome shotgun (WGS) entry which is preliminary data.</text>
</comment>
<dbReference type="GO" id="GO:0008080">
    <property type="term" value="F:N-acetyltransferase activity"/>
    <property type="evidence" value="ECO:0007669"/>
    <property type="project" value="InterPro"/>
</dbReference>